<keyword evidence="1" id="KW-0472">Membrane</keyword>
<keyword evidence="1" id="KW-1133">Transmembrane helix</keyword>
<feature type="transmembrane region" description="Helical" evidence="1">
    <location>
        <begin position="26"/>
        <end position="53"/>
    </location>
</feature>
<dbReference type="AlphaFoldDB" id="A0A0V0HG82"/>
<dbReference type="PANTHER" id="PTHR45657">
    <property type="entry name" value="CRAL-TRIO DOMAIN-CONTAINING PROTEIN YKL091C-RELATED"/>
    <property type="match status" value="1"/>
</dbReference>
<accession>A0A0V0HG82</accession>
<evidence type="ECO:0000313" key="2">
    <source>
        <dbReference type="EMBL" id="JAP19160.1"/>
    </source>
</evidence>
<dbReference type="EMBL" id="GEDG01020396">
    <property type="protein sequence ID" value="JAP19160.1"/>
    <property type="molecule type" value="Transcribed_RNA"/>
</dbReference>
<name>A0A0V0HG82_SOLCH</name>
<reference evidence="2" key="1">
    <citation type="submission" date="2015-12" db="EMBL/GenBank/DDBJ databases">
        <title>Gene expression during late stages of embryo sac development: a critical building block for successful pollen-pistil interactions.</title>
        <authorList>
            <person name="Liu Y."/>
            <person name="Joly V."/>
            <person name="Sabar M."/>
            <person name="Matton D.P."/>
        </authorList>
    </citation>
    <scope>NUCLEOTIDE SEQUENCE</scope>
</reference>
<evidence type="ECO:0000256" key="1">
    <source>
        <dbReference type="SAM" id="Phobius"/>
    </source>
</evidence>
<dbReference type="PANTHER" id="PTHR45657:SF43">
    <property type="entry name" value="PHOSPHATIDYLINOSITOL_PHOSPHATIDYLCHOLINE TRANSFER PROTEIN SFH9"/>
    <property type="match status" value="1"/>
</dbReference>
<sequence>MLTDEHLNSPNRATVSVQRRSPEKSIFSLMINMMVKSLAWICFLFHGVGRLFVKNSDANRLRNGRVSVNASSAEQNVSSPKKEDLLHPCCQRLQHLENVVADLLKKPTKIPPEKELMLLDSMDRIKFIEYDLQRTKKALLATASQQVELAESMESLKENKLKVTNSCWRRGRPSQYNT</sequence>
<dbReference type="InterPro" id="IPR051026">
    <property type="entry name" value="PI/PC_transfer"/>
</dbReference>
<proteinExistence type="predicted"/>
<keyword evidence="1" id="KW-0812">Transmembrane</keyword>
<organism evidence="2">
    <name type="scientific">Solanum chacoense</name>
    <name type="common">Chaco potato</name>
    <dbReference type="NCBI Taxonomy" id="4108"/>
    <lineage>
        <taxon>Eukaryota</taxon>
        <taxon>Viridiplantae</taxon>
        <taxon>Streptophyta</taxon>
        <taxon>Embryophyta</taxon>
        <taxon>Tracheophyta</taxon>
        <taxon>Spermatophyta</taxon>
        <taxon>Magnoliopsida</taxon>
        <taxon>eudicotyledons</taxon>
        <taxon>Gunneridae</taxon>
        <taxon>Pentapetalae</taxon>
        <taxon>asterids</taxon>
        <taxon>lamiids</taxon>
        <taxon>Solanales</taxon>
        <taxon>Solanaceae</taxon>
        <taxon>Solanoideae</taxon>
        <taxon>Solaneae</taxon>
        <taxon>Solanum</taxon>
    </lineage>
</organism>
<protein>
    <submittedName>
        <fullName evidence="2">Putative ovule protein</fullName>
    </submittedName>
</protein>